<keyword evidence="4" id="KW-1185">Reference proteome</keyword>
<dbReference type="InParanoid" id="A0A409WUG0"/>
<keyword evidence="2" id="KW-1133">Transmembrane helix</keyword>
<reference evidence="3 4" key="1">
    <citation type="journal article" date="2018" name="Evol. Lett.">
        <title>Horizontal gene cluster transfer increased hallucinogenic mushroom diversity.</title>
        <authorList>
            <person name="Reynolds H.T."/>
            <person name="Vijayakumar V."/>
            <person name="Gluck-Thaler E."/>
            <person name="Korotkin H.B."/>
            <person name="Matheny P.B."/>
            <person name="Slot J.C."/>
        </authorList>
    </citation>
    <scope>NUCLEOTIDE SEQUENCE [LARGE SCALE GENOMIC DNA]</scope>
    <source>
        <strain evidence="3 4">SRW20</strain>
    </source>
</reference>
<dbReference type="Proteomes" id="UP000284706">
    <property type="component" value="Unassembled WGS sequence"/>
</dbReference>
<protein>
    <submittedName>
        <fullName evidence="3">Uncharacterized protein</fullName>
    </submittedName>
</protein>
<evidence type="ECO:0000256" key="1">
    <source>
        <dbReference type="SAM" id="MobiDB-lite"/>
    </source>
</evidence>
<evidence type="ECO:0000313" key="4">
    <source>
        <dbReference type="Proteomes" id="UP000284706"/>
    </source>
</evidence>
<dbReference type="EMBL" id="NHYE01004793">
    <property type="protein sequence ID" value="PPQ82106.1"/>
    <property type="molecule type" value="Genomic_DNA"/>
</dbReference>
<name>A0A409WUG0_9AGAR</name>
<keyword evidence="2" id="KW-0812">Transmembrane</keyword>
<comment type="caution">
    <text evidence="3">The sequence shown here is derived from an EMBL/GenBank/DDBJ whole genome shotgun (WGS) entry which is preliminary data.</text>
</comment>
<dbReference type="AlphaFoldDB" id="A0A409WUG0"/>
<sequence length="139" mass="15888">MADSRPQTRRGDVSSSSAATSAVANRTTTINNFSWFQGASNVNIHASTLQNIGTISDNVESRQARDEMVTRMNAIQQDILRLQTAADRRETEMRGEIRRERRLRRQEAIERHHHEKIQSWICVVLFLLALIAFLNSLLL</sequence>
<evidence type="ECO:0000313" key="3">
    <source>
        <dbReference type="EMBL" id="PPQ82106.1"/>
    </source>
</evidence>
<keyword evidence="2" id="KW-0472">Membrane</keyword>
<gene>
    <name evidence="3" type="ORF">CVT26_011781</name>
</gene>
<evidence type="ECO:0000256" key="2">
    <source>
        <dbReference type="SAM" id="Phobius"/>
    </source>
</evidence>
<organism evidence="3 4">
    <name type="scientific">Gymnopilus dilepis</name>
    <dbReference type="NCBI Taxonomy" id="231916"/>
    <lineage>
        <taxon>Eukaryota</taxon>
        <taxon>Fungi</taxon>
        <taxon>Dikarya</taxon>
        <taxon>Basidiomycota</taxon>
        <taxon>Agaricomycotina</taxon>
        <taxon>Agaricomycetes</taxon>
        <taxon>Agaricomycetidae</taxon>
        <taxon>Agaricales</taxon>
        <taxon>Agaricineae</taxon>
        <taxon>Hymenogastraceae</taxon>
        <taxon>Gymnopilus</taxon>
    </lineage>
</organism>
<proteinExistence type="predicted"/>
<accession>A0A409WUG0</accession>
<feature type="compositionally biased region" description="Low complexity" evidence="1">
    <location>
        <begin position="14"/>
        <end position="23"/>
    </location>
</feature>
<feature type="transmembrane region" description="Helical" evidence="2">
    <location>
        <begin position="120"/>
        <end position="138"/>
    </location>
</feature>
<feature type="region of interest" description="Disordered" evidence="1">
    <location>
        <begin position="1"/>
        <end position="23"/>
    </location>
</feature>